<accession>A0AAW2MNG2</accession>
<comment type="caution">
    <text evidence="1">The sequence shown here is derived from an EMBL/GenBank/DDBJ whole genome shotgun (WGS) entry which is preliminary data.</text>
</comment>
<sequence length="366" mass="41747">MVKSSKGRENHHGGGRFDDGLVAKHGSHQFDGLCISVGLITLCIVCLKFTHCNGKFFDWSARTLCWCVRIALEGRDKLGFIDGSYLRPAEGSEYLRQWWITNSMLRTWILNTISKDIVNAYLYATSARSLWLDLEARYGECDGPLLYKIQLQISSMSQGDLSVTTYYTNLKQLRDELVCLMPPAMCTCGCNEAKMDQIEEGQLIQFLMGLNESYDNIRNQILVLDPLLHMNKAYSIVLRVEQQREVNLGFFDTGDGFAMQVKDYANRANSGPKNFLRRKGGIDKRNLVCSNCNKKWHNKDTCFKLHGVPDWYKDLNNQRRKSGATTRAYAVTECAHQISQETGNMREHSLVTELMEALRIVQNKLP</sequence>
<dbReference type="AlphaFoldDB" id="A0AAW2MNG2"/>
<dbReference type="PANTHER" id="PTHR34222">
    <property type="entry name" value="GAG_PRE-INTEGRS DOMAIN-CONTAINING PROTEIN"/>
    <property type="match status" value="1"/>
</dbReference>
<proteinExistence type="predicted"/>
<organism evidence="1">
    <name type="scientific">Sesamum calycinum</name>
    <dbReference type="NCBI Taxonomy" id="2727403"/>
    <lineage>
        <taxon>Eukaryota</taxon>
        <taxon>Viridiplantae</taxon>
        <taxon>Streptophyta</taxon>
        <taxon>Embryophyta</taxon>
        <taxon>Tracheophyta</taxon>
        <taxon>Spermatophyta</taxon>
        <taxon>Magnoliopsida</taxon>
        <taxon>eudicotyledons</taxon>
        <taxon>Gunneridae</taxon>
        <taxon>Pentapetalae</taxon>
        <taxon>asterids</taxon>
        <taxon>lamiids</taxon>
        <taxon>Lamiales</taxon>
        <taxon>Pedaliaceae</taxon>
        <taxon>Sesamum</taxon>
    </lineage>
</organism>
<gene>
    <name evidence="1" type="ORF">Scaly_2206400</name>
</gene>
<reference evidence="1" key="1">
    <citation type="submission" date="2020-06" db="EMBL/GenBank/DDBJ databases">
        <authorList>
            <person name="Li T."/>
            <person name="Hu X."/>
            <person name="Zhang T."/>
            <person name="Song X."/>
            <person name="Zhang H."/>
            <person name="Dai N."/>
            <person name="Sheng W."/>
            <person name="Hou X."/>
            <person name="Wei L."/>
        </authorList>
    </citation>
    <scope>NUCLEOTIDE SEQUENCE</scope>
    <source>
        <strain evidence="1">KEN8</strain>
        <tissue evidence="1">Leaf</tissue>
    </source>
</reference>
<name>A0AAW2MNG2_9LAMI</name>
<protein>
    <recommendedName>
        <fullName evidence="2">Retrotransposon gag domain-containing protein</fullName>
    </recommendedName>
</protein>
<dbReference type="PANTHER" id="PTHR34222:SF99">
    <property type="entry name" value="PROTEIN, PUTATIVE-RELATED"/>
    <property type="match status" value="1"/>
</dbReference>
<dbReference type="EMBL" id="JACGWM010000013">
    <property type="protein sequence ID" value="KAL0333049.1"/>
    <property type="molecule type" value="Genomic_DNA"/>
</dbReference>
<reference evidence="1" key="2">
    <citation type="journal article" date="2024" name="Plant">
        <title>Genomic evolution and insights into agronomic trait innovations of Sesamum species.</title>
        <authorList>
            <person name="Miao H."/>
            <person name="Wang L."/>
            <person name="Qu L."/>
            <person name="Liu H."/>
            <person name="Sun Y."/>
            <person name="Le M."/>
            <person name="Wang Q."/>
            <person name="Wei S."/>
            <person name="Zheng Y."/>
            <person name="Lin W."/>
            <person name="Duan Y."/>
            <person name="Cao H."/>
            <person name="Xiong S."/>
            <person name="Wang X."/>
            <person name="Wei L."/>
            <person name="Li C."/>
            <person name="Ma Q."/>
            <person name="Ju M."/>
            <person name="Zhao R."/>
            <person name="Li G."/>
            <person name="Mu C."/>
            <person name="Tian Q."/>
            <person name="Mei H."/>
            <person name="Zhang T."/>
            <person name="Gao T."/>
            <person name="Zhang H."/>
        </authorList>
    </citation>
    <scope>NUCLEOTIDE SEQUENCE</scope>
    <source>
        <strain evidence="1">KEN8</strain>
    </source>
</reference>
<evidence type="ECO:0008006" key="2">
    <source>
        <dbReference type="Google" id="ProtNLM"/>
    </source>
</evidence>
<evidence type="ECO:0000313" key="1">
    <source>
        <dbReference type="EMBL" id="KAL0333049.1"/>
    </source>
</evidence>